<evidence type="ECO:0000313" key="3">
    <source>
        <dbReference type="Proteomes" id="UP000046067"/>
    </source>
</evidence>
<dbReference type="InterPro" id="IPR007048">
    <property type="entry name" value="IraD/Gp25-like"/>
</dbReference>
<dbReference type="AlphaFoldDB" id="A0A655US66"/>
<reference evidence="2 3" key="1">
    <citation type="submission" date="2015-07" db="EMBL/GenBank/DDBJ databases">
        <authorList>
            <consortium name="Pathogen Informatics"/>
        </authorList>
    </citation>
    <scope>NUCLEOTIDE SEQUENCE [LARGE SCALE GENOMIC DNA]</scope>
    <source>
        <strain evidence="2 3">A325</strain>
    </source>
</reference>
<gene>
    <name evidence="2" type="ORF">ERS013201_00273</name>
</gene>
<sequence>MKKGMNAQTGKPLEGIEHLKQSVRDILTTPIGSRVMRRDYGSRLFELIDNPTNPETVAEIIAASAEALKKWEMRISVTRILVTSRQAGKISLTIEGKYKPDGKPITLEGIEVT</sequence>
<evidence type="ECO:0000259" key="1">
    <source>
        <dbReference type="Pfam" id="PF04965"/>
    </source>
</evidence>
<protein>
    <submittedName>
        <fullName evidence="2">Gene 25-like lysozyme</fullName>
    </submittedName>
</protein>
<dbReference type="RefSeq" id="WP_053033976.1">
    <property type="nucleotide sequence ID" value="NZ_CWSO01000003.1"/>
</dbReference>
<proteinExistence type="predicted"/>
<dbReference type="SUPFAM" id="SSF160719">
    <property type="entry name" value="gpW/gp25-like"/>
    <property type="match status" value="1"/>
</dbReference>
<dbReference type="Gene3D" id="3.10.450.40">
    <property type="match status" value="1"/>
</dbReference>
<evidence type="ECO:0000313" key="2">
    <source>
        <dbReference type="EMBL" id="CSB55767.1"/>
    </source>
</evidence>
<dbReference type="EMBL" id="CWQJ01000001">
    <property type="protein sequence ID" value="CSB55767.1"/>
    <property type="molecule type" value="Genomic_DNA"/>
</dbReference>
<dbReference type="Pfam" id="PF04965">
    <property type="entry name" value="GPW_gp25"/>
    <property type="match status" value="1"/>
</dbReference>
<accession>A0A655US66</accession>
<feature type="domain" description="IraD/Gp25-like" evidence="1">
    <location>
        <begin position="16"/>
        <end position="97"/>
    </location>
</feature>
<organism evidence="2 3">
    <name type="scientific">Vibrio cholerae</name>
    <dbReference type="NCBI Taxonomy" id="666"/>
    <lineage>
        <taxon>Bacteria</taxon>
        <taxon>Pseudomonadati</taxon>
        <taxon>Pseudomonadota</taxon>
        <taxon>Gammaproteobacteria</taxon>
        <taxon>Vibrionales</taxon>
        <taxon>Vibrionaceae</taxon>
        <taxon>Vibrio</taxon>
    </lineage>
</organism>
<name>A0A655US66_VIBCL</name>
<dbReference type="Proteomes" id="UP000046067">
    <property type="component" value="Unassembled WGS sequence"/>
</dbReference>